<protein>
    <recommendedName>
        <fullName evidence="4">Glc8 protein</fullName>
    </recommendedName>
</protein>
<feature type="compositionally biased region" description="Polar residues" evidence="1">
    <location>
        <begin position="23"/>
        <end position="42"/>
    </location>
</feature>
<dbReference type="PANTHER" id="PTHR12398:SF20">
    <property type="entry name" value="PROTEIN PHOSPHATASE 1 REGULATORY INHIBITOR SUBUNIT 2"/>
    <property type="match status" value="1"/>
</dbReference>
<gene>
    <name evidence="2" type="ORF">WHR41_01522</name>
</gene>
<dbReference type="RefSeq" id="XP_069232742.1">
    <property type="nucleotide sequence ID" value="XM_069370128.1"/>
</dbReference>
<feature type="compositionally biased region" description="Polar residues" evidence="1">
    <location>
        <begin position="1"/>
        <end position="12"/>
    </location>
</feature>
<feature type="region of interest" description="Disordered" evidence="1">
    <location>
        <begin position="134"/>
        <end position="153"/>
    </location>
</feature>
<feature type="compositionally biased region" description="Basic and acidic residues" evidence="1">
    <location>
        <begin position="197"/>
        <end position="215"/>
    </location>
</feature>
<dbReference type="GO" id="GO:0004864">
    <property type="term" value="F:protein phosphatase inhibitor activity"/>
    <property type="evidence" value="ECO:0007669"/>
    <property type="project" value="InterPro"/>
</dbReference>
<reference evidence="2 3" key="1">
    <citation type="journal article" date="2020" name="Microbiol. Resour. Announc.">
        <title>Draft Genome Sequence of a Cladosporium Species Isolated from the Mesophotic Ascidian Didemnum maculosum.</title>
        <authorList>
            <person name="Gioti A."/>
            <person name="Siaperas R."/>
            <person name="Nikolaivits E."/>
            <person name="Le Goff G."/>
            <person name="Ouazzani J."/>
            <person name="Kotoulas G."/>
            <person name="Topakas E."/>
        </authorList>
    </citation>
    <scope>NUCLEOTIDE SEQUENCE [LARGE SCALE GENOMIC DNA]</scope>
    <source>
        <strain evidence="2 3">TM138-S3</strain>
    </source>
</reference>
<dbReference type="EMBL" id="JAAQHG020000004">
    <property type="protein sequence ID" value="KAL1589637.1"/>
    <property type="molecule type" value="Genomic_DNA"/>
</dbReference>
<feature type="compositionally biased region" description="Acidic residues" evidence="1">
    <location>
        <begin position="268"/>
        <end position="280"/>
    </location>
</feature>
<evidence type="ECO:0000256" key="1">
    <source>
        <dbReference type="SAM" id="MobiDB-lite"/>
    </source>
</evidence>
<name>A0AB34KZY4_9PEZI</name>
<evidence type="ECO:0008006" key="4">
    <source>
        <dbReference type="Google" id="ProtNLM"/>
    </source>
</evidence>
<dbReference type="PANTHER" id="PTHR12398">
    <property type="entry name" value="PROTEIN PHOSPHATASE INHIBITOR"/>
    <property type="match status" value="1"/>
</dbReference>
<dbReference type="GO" id="GO:0009966">
    <property type="term" value="P:regulation of signal transduction"/>
    <property type="evidence" value="ECO:0007669"/>
    <property type="project" value="InterPro"/>
</dbReference>
<feature type="compositionally biased region" description="Low complexity" evidence="1">
    <location>
        <begin position="96"/>
        <end position="113"/>
    </location>
</feature>
<evidence type="ECO:0000313" key="2">
    <source>
        <dbReference type="EMBL" id="KAL1589637.1"/>
    </source>
</evidence>
<feature type="region of interest" description="Disordered" evidence="1">
    <location>
        <begin position="1"/>
        <end position="125"/>
    </location>
</feature>
<feature type="compositionally biased region" description="Basic and acidic residues" evidence="1">
    <location>
        <begin position="223"/>
        <end position="243"/>
    </location>
</feature>
<feature type="region of interest" description="Disordered" evidence="1">
    <location>
        <begin position="171"/>
        <end position="243"/>
    </location>
</feature>
<dbReference type="Pfam" id="PF04979">
    <property type="entry name" value="IPP-2"/>
    <property type="match status" value="1"/>
</dbReference>
<proteinExistence type="predicted"/>
<dbReference type="AlphaFoldDB" id="A0AB34KZY4"/>
<feature type="compositionally biased region" description="Basic and acidic residues" evidence="1">
    <location>
        <begin position="256"/>
        <end position="267"/>
    </location>
</feature>
<keyword evidence="3" id="KW-1185">Reference proteome</keyword>
<comment type="caution">
    <text evidence="2">The sequence shown here is derived from an EMBL/GenBank/DDBJ whole genome shotgun (WGS) entry which is preliminary data.</text>
</comment>
<accession>A0AB34KZY4</accession>
<dbReference type="Proteomes" id="UP000803884">
    <property type="component" value="Unassembled WGS sequence"/>
</dbReference>
<feature type="compositionally biased region" description="Basic and acidic residues" evidence="1">
    <location>
        <begin position="174"/>
        <end position="188"/>
    </location>
</feature>
<evidence type="ECO:0000313" key="3">
    <source>
        <dbReference type="Proteomes" id="UP000803884"/>
    </source>
</evidence>
<organism evidence="2 3">
    <name type="scientific">Cladosporium halotolerans</name>
    <dbReference type="NCBI Taxonomy" id="1052096"/>
    <lineage>
        <taxon>Eukaryota</taxon>
        <taxon>Fungi</taxon>
        <taxon>Dikarya</taxon>
        <taxon>Ascomycota</taxon>
        <taxon>Pezizomycotina</taxon>
        <taxon>Dothideomycetes</taxon>
        <taxon>Dothideomycetidae</taxon>
        <taxon>Cladosporiales</taxon>
        <taxon>Cladosporiaceae</taxon>
        <taxon>Cladosporium</taxon>
    </lineage>
</organism>
<dbReference type="InterPro" id="IPR007062">
    <property type="entry name" value="PPI-2"/>
</dbReference>
<sequence>MAHTAAAQTSPSEVPKRPRGILKNSNSFQNQTSPDARISPTSERPPANAISDSPGPSVATDGDRPGLPNRGMSEKEIVQLNTELNAGGASGHRRTSSNARSSMSRRQSSNSNSQEEPNPRLKWDEANLYVNESQMGGRMKIDEPKTPFVKNYDPADDEAEISALNANELNVDELDMKPKPAGAKRESDIPGLDIGEPEMKPAPRRDSDGDRKVELVQDAMDVDSMHHGEGEGDMTKEEAEKHKHFEEMRKKHYEMKNIKDLLGHPEDLDVEDDDDDNDKE</sequence>
<dbReference type="GeneID" id="96002966"/>
<feature type="region of interest" description="Disordered" evidence="1">
    <location>
        <begin position="256"/>
        <end position="280"/>
    </location>
</feature>